<organism evidence="2 3">
    <name type="scientific">Vibrio japonicus</name>
    <dbReference type="NCBI Taxonomy" id="1824638"/>
    <lineage>
        <taxon>Bacteria</taxon>
        <taxon>Pseudomonadati</taxon>
        <taxon>Pseudomonadota</taxon>
        <taxon>Gammaproteobacteria</taxon>
        <taxon>Vibrionales</taxon>
        <taxon>Vibrionaceae</taxon>
        <taxon>Vibrio</taxon>
    </lineage>
</organism>
<accession>A0ABY5LQ23</accession>
<gene>
    <name evidence="2" type="ORF">NP165_06850</name>
</gene>
<protein>
    <submittedName>
        <fullName evidence="2">VCBS domain-containing protein</fullName>
    </submittedName>
</protein>
<name>A0ABY5LQ23_9VIBR</name>
<evidence type="ECO:0000313" key="3">
    <source>
        <dbReference type="Proteomes" id="UP001058602"/>
    </source>
</evidence>
<dbReference type="InterPro" id="IPR013783">
    <property type="entry name" value="Ig-like_fold"/>
</dbReference>
<keyword evidence="3" id="KW-1185">Reference proteome</keyword>
<dbReference type="Proteomes" id="UP001058602">
    <property type="component" value="Chromosome 1"/>
</dbReference>
<dbReference type="InterPro" id="IPR010221">
    <property type="entry name" value="VCBS_dom"/>
</dbReference>
<dbReference type="EMBL" id="CP102096">
    <property type="protein sequence ID" value="UUM31835.1"/>
    <property type="molecule type" value="Genomic_DNA"/>
</dbReference>
<reference evidence="2" key="1">
    <citation type="submission" date="2022-07" db="EMBL/GenBank/DDBJ databases">
        <title>Complete genome of Vibrio japonicus strain JCM 31412T and phylogenomic assessment of the Nereis clade of the genus Vibrio.</title>
        <authorList>
            <person name="Shlafstein M.D."/>
            <person name="Emsley S.A."/>
            <person name="Ushijima B."/>
            <person name="Videau P."/>
            <person name="Saw J.H."/>
        </authorList>
    </citation>
    <scope>NUCLEOTIDE SEQUENCE</scope>
    <source>
        <strain evidence="2">JCM 31412</strain>
    </source>
</reference>
<proteinExistence type="predicted"/>
<evidence type="ECO:0000256" key="1">
    <source>
        <dbReference type="SAM" id="MobiDB-lite"/>
    </source>
</evidence>
<evidence type="ECO:0000313" key="2">
    <source>
        <dbReference type="EMBL" id="UUM31835.1"/>
    </source>
</evidence>
<dbReference type="NCBIfam" id="TIGR01965">
    <property type="entry name" value="VCBS_repeat"/>
    <property type="match status" value="2"/>
</dbReference>
<sequence>MTITIHGANDGAKITGDDSGSVTETRRRPPRRAPCSQATWTTPTTCSRRKPMRRTYGTFRVDANGKWTYVLDNGNETVDALNVDETLKPSR</sequence>
<feature type="compositionally biased region" description="Polar residues" evidence="1">
    <location>
        <begin position="36"/>
        <end position="46"/>
    </location>
</feature>
<feature type="region of interest" description="Disordered" evidence="1">
    <location>
        <begin position="1"/>
        <end position="51"/>
    </location>
</feature>
<dbReference type="Gene3D" id="2.60.40.10">
    <property type="entry name" value="Immunoglobulins"/>
    <property type="match status" value="1"/>
</dbReference>